<evidence type="ECO:0000256" key="2">
    <source>
        <dbReference type="ARBA" id="ARBA00022515"/>
    </source>
</evidence>
<comment type="function">
    <text evidence="12">The main replicative DNA helicase, it participates in initiation and elongation during chromosome replication. Travels ahead of the DNA replisome, separating dsDNA into templates for DNA synthesis. A processive ATP-dependent 5'-3' DNA helicase it has DNA-dependent ATPase activity.</text>
</comment>
<keyword evidence="15" id="KW-1185">Reference proteome</keyword>
<dbReference type="GO" id="GO:0006269">
    <property type="term" value="P:DNA replication, synthesis of primer"/>
    <property type="evidence" value="ECO:0007669"/>
    <property type="project" value="UniProtKB-UniRule"/>
</dbReference>
<protein>
    <recommendedName>
        <fullName evidence="11 12">Replicative DNA helicase</fullName>
        <ecNumber evidence="11 12">5.6.2.3</ecNumber>
    </recommendedName>
</protein>
<evidence type="ECO:0000313" key="14">
    <source>
        <dbReference type="EMBL" id="SHI81206.1"/>
    </source>
</evidence>
<dbReference type="FunFam" id="1.10.860.10:FF:000001">
    <property type="entry name" value="Replicative DNA helicase"/>
    <property type="match status" value="1"/>
</dbReference>
<dbReference type="GO" id="GO:0003677">
    <property type="term" value="F:DNA binding"/>
    <property type="evidence" value="ECO:0007669"/>
    <property type="project" value="UniProtKB-UniRule"/>
</dbReference>
<evidence type="ECO:0000259" key="13">
    <source>
        <dbReference type="PROSITE" id="PS51199"/>
    </source>
</evidence>
<dbReference type="InterPro" id="IPR036185">
    <property type="entry name" value="DNA_heli_DnaB-like_N_sf"/>
</dbReference>
<keyword evidence="8 12" id="KW-0238">DNA-binding</keyword>
<dbReference type="GO" id="GO:0042802">
    <property type="term" value="F:identical protein binding"/>
    <property type="evidence" value="ECO:0007669"/>
    <property type="project" value="UniProtKB-ARBA"/>
</dbReference>
<dbReference type="InterPro" id="IPR007693">
    <property type="entry name" value="DNA_helicase_DnaB-like_N"/>
</dbReference>
<comment type="catalytic activity">
    <reaction evidence="10 12">
        <text>ATP + H2O = ADP + phosphate + H(+)</text>
        <dbReference type="Rhea" id="RHEA:13065"/>
        <dbReference type="ChEBI" id="CHEBI:15377"/>
        <dbReference type="ChEBI" id="CHEBI:15378"/>
        <dbReference type="ChEBI" id="CHEBI:30616"/>
        <dbReference type="ChEBI" id="CHEBI:43474"/>
        <dbReference type="ChEBI" id="CHEBI:456216"/>
        <dbReference type="EC" id="5.6.2.3"/>
    </reaction>
</comment>
<dbReference type="RefSeq" id="WP_073048326.1">
    <property type="nucleotide sequence ID" value="NZ_FQZL01000007.1"/>
</dbReference>
<dbReference type="InterPro" id="IPR027417">
    <property type="entry name" value="P-loop_NTPase"/>
</dbReference>
<evidence type="ECO:0000256" key="3">
    <source>
        <dbReference type="ARBA" id="ARBA00022705"/>
    </source>
</evidence>
<dbReference type="GO" id="GO:0016887">
    <property type="term" value="F:ATP hydrolysis activity"/>
    <property type="evidence" value="ECO:0007669"/>
    <property type="project" value="RHEA"/>
</dbReference>
<dbReference type="InterPro" id="IPR016136">
    <property type="entry name" value="DNA_helicase_N/primase_C"/>
</dbReference>
<dbReference type="Pfam" id="PF00772">
    <property type="entry name" value="DnaB"/>
    <property type="match status" value="1"/>
</dbReference>
<dbReference type="GO" id="GO:0005829">
    <property type="term" value="C:cytosol"/>
    <property type="evidence" value="ECO:0007669"/>
    <property type="project" value="TreeGrafter"/>
</dbReference>
<dbReference type="InterPro" id="IPR007692">
    <property type="entry name" value="DNA_helicase_DnaB"/>
</dbReference>
<sequence>MFEQQVGRVLPHSLEAEQTVLGAIMLDKNALETAINKLKIEYFYFDANREIFETAKALTIKNKPVDLITLTEELKTRKTIDMVGGIAYVASLSENIATTRNTEAYCNIIEEKAIVRELIGAAEEIKNKGLENTSEAKTLVELAESRIFAISQERQSRDFSHMRDIVLDVFNLLEERAQHDGSMTGVTTGFKELDMMTSGFQKSDFILLAARPSMGKTALALNFAVNSAVKGKAKVAMFSLEMSKAQLVQRIISMESLVESNKLKTGELEDEDWDKIAYASGIMSEADIYIDDTPGITLFELISKCRRLKTQHGLDLVIIDYLQLMEGDGDNRQQQISNISRGLKGLAREMDCPVISLSQLSRAPEQRPNHRPLLSDLRESGAIEQDADIVIFLYRDEYYFDREGGDDENYDKRGVAEVILAKHRNGSIGTVELTWVDRFTKFTDMPR</sequence>
<gene>
    <name evidence="14" type="ORF">SAMN02745751_01089</name>
</gene>
<accession>A0A1M6E6T4</accession>
<dbReference type="OrthoDB" id="9773982at2"/>
<dbReference type="Gene3D" id="1.10.860.10">
    <property type="entry name" value="DNAb Helicase, Chain A"/>
    <property type="match status" value="1"/>
</dbReference>
<organism evidence="14 15">
    <name type="scientific">Dethiosulfatibacter aminovorans DSM 17477</name>
    <dbReference type="NCBI Taxonomy" id="1121476"/>
    <lineage>
        <taxon>Bacteria</taxon>
        <taxon>Bacillati</taxon>
        <taxon>Bacillota</taxon>
        <taxon>Tissierellia</taxon>
        <taxon>Dethiosulfatibacter</taxon>
    </lineage>
</organism>
<evidence type="ECO:0000256" key="9">
    <source>
        <dbReference type="ARBA" id="ARBA00023235"/>
    </source>
</evidence>
<evidence type="ECO:0000256" key="7">
    <source>
        <dbReference type="ARBA" id="ARBA00022840"/>
    </source>
</evidence>
<dbReference type="SUPFAM" id="SSF48024">
    <property type="entry name" value="N-terminal domain of DnaB helicase"/>
    <property type="match status" value="1"/>
</dbReference>
<evidence type="ECO:0000256" key="8">
    <source>
        <dbReference type="ARBA" id="ARBA00023125"/>
    </source>
</evidence>
<evidence type="ECO:0000256" key="10">
    <source>
        <dbReference type="ARBA" id="ARBA00048954"/>
    </source>
</evidence>
<reference evidence="14 15" key="1">
    <citation type="submission" date="2016-11" db="EMBL/GenBank/DDBJ databases">
        <authorList>
            <person name="Jaros S."/>
            <person name="Januszkiewicz K."/>
            <person name="Wedrychowicz H."/>
        </authorList>
    </citation>
    <scope>NUCLEOTIDE SEQUENCE [LARGE SCALE GENOMIC DNA]</scope>
    <source>
        <strain evidence="14 15">DSM 17477</strain>
    </source>
</reference>
<dbReference type="PANTHER" id="PTHR30153">
    <property type="entry name" value="REPLICATIVE DNA HELICASE DNAB"/>
    <property type="match status" value="1"/>
</dbReference>
<name>A0A1M6E6T4_9FIRM</name>
<dbReference type="GO" id="GO:0043139">
    <property type="term" value="F:5'-3' DNA helicase activity"/>
    <property type="evidence" value="ECO:0007669"/>
    <property type="project" value="UniProtKB-EC"/>
</dbReference>
<evidence type="ECO:0000256" key="1">
    <source>
        <dbReference type="ARBA" id="ARBA00008428"/>
    </source>
</evidence>
<evidence type="ECO:0000313" key="15">
    <source>
        <dbReference type="Proteomes" id="UP000184052"/>
    </source>
</evidence>
<keyword evidence="6 12" id="KW-0347">Helicase</keyword>
<keyword evidence="5 12" id="KW-0378">Hydrolase</keyword>
<keyword evidence="9" id="KW-0413">Isomerase</keyword>
<dbReference type="PROSITE" id="PS51199">
    <property type="entry name" value="SF4_HELICASE"/>
    <property type="match status" value="1"/>
</dbReference>
<evidence type="ECO:0000256" key="6">
    <source>
        <dbReference type="ARBA" id="ARBA00022806"/>
    </source>
</evidence>
<keyword evidence="7 12" id="KW-0067">ATP-binding</keyword>
<evidence type="ECO:0000256" key="11">
    <source>
        <dbReference type="NCBIfam" id="TIGR00665"/>
    </source>
</evidence>
<evidence type="ECO:0000256" key="5">
    <source>
        <dbReference type="ARBA" id="ARBA00022801"/>
    </source>
</evidence>
<dbReference type="Pfam" id="PF03796">
    <property type="entry name" value="DnaB_C"/>
    <property type="match status" value="1"/>
</dbReference>
<comment type="similarity">
    <text evidence="1 12">Belongs to the helicase family. DnaB subfamily.</text>
</comment>
<dbReference type="EMBL" id="FQZL01000007">
    <property type="protein sequence ID" value="SHI81206.1"/>
    <property type="molecule type" value="Genomic_DNA"/>
</dbReference>
<proteinExistence type="inferred from homology"/>
<dbReference type="EC" id="5.6.2.3" evidence="11 12"/>
<dbReference type="Gene3D" id="3.40.50.300">
    <property type="entry name" value="P-loop containing nucleotide triphosphate hydrolases"/>
    <property type="match status" value="1"/>
</dbReference>
<dbReference type="GO" id="GO:0005524">
    <property type="term" value="F:ATP binding"/>
    <property type="evidence" value="ECO:0007669"/>
    <property type="project" value="UniProtKB-UniRule"/>
</dbReference>
<keyword evidence="3 12" id="KW-0235">DNA replication</keyword>
<dbReference type="AlphaFoldDB" id="A0A1M6E6T4"/>
<evidence type="ECO:0000256" key="12">
    <source>
        <dbReference type="RuleBase" id="RU362085"/>
    </source>
</evidence>
<dbReference type="NCBIfam" id="NF004384">
    <property type="entry name" value="PRK05748.1"/>
    <property type="match status" value="1"/>
</dbReference>
<dbReference type="NCBIfam" id="TIGR00665">
    <property type="entry name" value="DnaB"/>
    <property type="match status" value="1"/>
</dbReference>
<feature type="domain" description="SF4 helicase" evidence="13">
    <location>
        <begin position="179"/>
        <end position="447"/>
    </location>
</feature>
<dbReference type="GO" id="GO:1990077">
    <property type="term" value="C:primosome complex"/>
    <property type="evidence" value="ECO:0007669"/>
    <property type="project" value="UniProtKB-UniRule"/>
</dbReference>
<dbReference type="InterPro" id="IPR007694">
    <property type="entry name" value="DNA_helicase_DnaB-like_C"/>
</dbReference>
<dbReference type="STRING" id="1121476.SAMN02745751_01089"/>
<keyword evidence="4 12" id="KW-0547">Nucleotide-binding</keyword>
<dbReference type="Proteomes" id="UP000184052">
    <property type="component" value="Unassembled WGS sequence"/>
</dbReference>
<evidence type="ECO:0000256" key="4">
    <source>
        <dbReference type="ARBA" id="ARBA00022741"/>
    </source>
</evidence>
<dbReference type="FunFam" id="3.40.50.300:FF:000076">
    <property type="entry name" value="Replicative DNA helicase"/>
    <property type="match status" value="1"/>
</dbReference>
<dbReference type="CDD" id="cd00984">
    <property type="entry name" value="DnaB_C"/>
    <property type="match status" value="1"/>
</dbReference>
<dbReference type="PANTHER" id="PTHR30153:SF2">
    <property type="entry name" value="REPLICATIVE DNA HELICASE"/>
    <property type="match status" value="1"/>
</dbReference>
<keyword evidence="2 12" id="KW-0639">Primosome</keyword>
<dbReference type="SUPFAM" id="SSF52540">
    <property type="entry name" value="P-loop containing nucleoside triphosphate hydrolases"/>
    <property type="match status" value="1"/>
</dbReference>